<dbReference type="Proteomes" id="UP000298030">
    <property type="component" value="Unassembled WGS sequence"/>
</dbReference>
<dbReference type="EMBL" id="QPFP01000019">
    <property type="protein sequence ID" value="TEB31300.1"/>
    <property type="molecule type" value="Genomic_DNA"/>
</dbReference>
<proteinExistence type="predicted"/>
<gene>
    <name evidence="1" type="ORF">FA13DRAFT_1732750</name>
</gene>
<accession>A0A4Y7TAZ7</accession>
<comment type="caution">
    <text evidence="1">The sequence shown here is derived from an EMBL/GenBank/DDBJ whole genome shotgun (WGS) entry which is preliminary data.</text>
</comment>
<keyword evidence="2" id="KW-1185">Reference proteome</keyword>
<evidence type="ECO:0000313" key="2">
    <source>
        <dbReference type="Proteomes" id="UP000298030"/>
    </source>
</evidence>
<name>A0A4Y7TAZ7_COPMI</name>
<organism evidence="1 2">
    <name type="scientific">Coprinellus micaceus</name>
    <name type="common">Glistening ink-cap mushroom</name>
    <name type="synonym">Coprinus micaceus</name>
    <dbReference type="NCBI Taxonomy" id="71717"/>
    <lineage>
        <taxon>Eukaryota</taxon>
        <taxon>Fungi</taxon>
        <taxon>Dikarya</taxon>
        <taxon>Basidiomycota</taxon>
        <taxon>Agaricomycotina</taxon>
        <taxon>Agaricomycetes</taxon>
        <taxon>Agaricomycetidae</taxon>
        <taxon>Agaricales</taxon>
        <taxon>Agaricineae</taxon>
        <taxon>Psathyrellaceae</taxon>
        <taxon>Coprinellus</taxon>
    </lineage>
</organism>
<sequence>MSNGKYGFLTTMNKPVACEIKYYRDNVFNFSVVVGHTRTYPVRRPRANSSQFVCLTKGTSAAFRTTLITVGSHPPFHP</sequence>
<protein>
    <submittedName>
        <fullName evidence="1">Uncharacterized protein</fullName>
    </submittedName>
</protein>
<reference evidence="1 2" key="1">
    <citation type="journal article" date="2019" name="Nat. Ecol. Evol.">
        <title>Megaphylogeny resolves global patterns of mushroom evolution.</title>
        <authorList>
            <person name="Varga T."/>
            <person name="Krizsan K."/>
            <person name="Foldi C."/>
            <person name="Dima B."/>
            <person name="Sanchez-Garcia M."/>
            <person name="Sanchez-Ramirez S."/>
            <person name="Szollosi G.J."/>
            <person name="Szarkandi J.G."/>
            <person name="Papp V."/>
            <person name="Albert L."/>
            <person name="Andreopoulos W."/>
            <person name="Angelini C."/>
            <person name="Antonin V."/>
            <person name="Barry K.W."/>
            <person name="Bougher N.L."/>
            <person name="Buchanan P."/>
            <person name="Buyck B."/>
            <person name="Bense V."/>
            <person name="Catcheside P."/>
            <person name="Chovatia M."/>
            <person name="Cooper J."/>
            <person name="Damon W."/>
            <person name="Desjardin D."/>
            <person name="Finy P."/>
            <person name="Geml J."/>
            <person name="Haridas S."/>
            <person name="Hughes K."/>
            <person name="Justo A."/>
            <person name="Karasinski D."/>
            <person name="Kautmanova I."/>
            <person name="Kiss B."/>
            <person name="Kocsube S."/>
            <person name="Kotiranta H."/>
            <person name="LaButti K.M."/>
            <person name="Lechner B.E."/>
            <person name="Liimatainen K."/>
            <person name="Lipzen A."/>
            <person name="Lukacs Z."/>
            <person name="Mihaltcheva S."/>
            <person name="Morgado L.N."/>
            <person name="Niskanen T."/>
            <person name="Noordeloos M.E."/>
            <person name="Ohm R.A."/>
            <person name="Ortiz-Santana B."/>
            <person name="Ovrebo C."/>
            <person name="Racz N."/>
            <person name="Riley R."/>
            <person name="Savchenko A."/>
            <person name="Shiryaev A."/>
            <person name="Soop K."/>
            <person name="Spirin V."/>
            <person name="Szebenyi C."/>
            <person name="Tomsovsky M."/>
            <person name="Tulloss R.E."/>
            <person name="Uehling J."/>
            <person name="Grigoriev I.V."/>
            <person name="Vagvolgyi C."/>
            <person name="Papp T."/>
            <person name="Martin F.M."/>
            <person name="Miettinen O."/>
            <person name="Hibbett D.S."/>
            <person name="Nagy L.G."/>
        </authorList>
    </citation>
    <scope>NUCLEOTIDE SEQUENCE [LARGE SCALE GENOMIC DNA]</scope>
    <source>
        <strain evidence="1 2">FP101781</strain>
    </source>
</reference>
<evidence type="ECO:0000313" key="1">
    <source>
        <dbReference type="EMBL" id="TEB31300.1"/>
    </source>
</evidence>
<dbReference type="AlphaFoldDB" id="A0A4Y7TAZ7"/>